<dbReference type="GO" id="GO:0008093">
    <property type="term" value="F:cytoskeletal anchor activity"/>
    <property type="evidence" value="ECO:0007669"/>
    <property type="project" value="TreeGrafter"/>
</dbReference>
<dbReference type="SUPFAM" id="SSF47576">
    <property type="entry name" value="Calponin-homology domain, CH-domain"/>
    <property type="match status" value="1"/>
</dbReference>
<dbReference type="PANTHER" id="PTHR46756:SF18">
    <property type="entry name" value="GAS2-LIKE PROTEIN PICKLED EGGS"/>
    <property type="match status" value="1"/>
</dbReference>
<proteinExistence type="predicted"/>
<feature type="compositionally biased region" description="Polar residues" evidence="1">
    <location>
        <begin position="151"/>
        <end position="162"/>
    </location>
</feature>
<dbReference type="AlphaFoldDB" id="A0AAE0FTX7"/>
<dbReference type="GO" id="GO:0051015">
    <property type="term" value="F:actin filament binding"/>
    <property type="evidence" value="ECO:0007669"/>
    <property type="project" value="TreeGrafter"/>
</dbReference>
<reference evidence="3 4" key="1">
    <citation type="journal article" date="2015" name="Genome Biol. Evol.">
        <title>Comparative Genomics of a Bacterivorous Green Alga Reveals Evolutionary Causalities and Consequences of Phago-Mixotrophic Mode of Nutrition.</title>
        <authorList>
            <person name="Burns J.A."/>
            <person name="Paasch A."/>
            <person name="Narechania A."/>
            <person name="Kim E."/>
        </authorList>
    </citation>
    <scope>NUCLEOTIDE SEQUENCE [LARGE SCALE GENOMIC DNA]</scope>
    <source>
        <strain evidence="3 4">PLY_AMNH</strain>
    </source>
</reference>
<name>A0AAE0FTX7_9CHLO</name>
<evidence type="ECO:0000313" key="4">
    <source>
        <dbReference type="Proteomes" id="UP001190700"/>
    </source>
</evidence>
<evidence type="ECO:0000256" key="1">
    <source>
        <dbReference type="SAM" id="MobiDB-lite"/>
    </source>
</evidence>
<evidence type="ECO:0000259" key="2">
    <source>
        <dbReference type="PROSITE" id="PS50021"/>
    </source>
</evidence>
<dbReference type="Pfam" id="PF00307">
    <property type="entry name" value="CH"/>
    <property type="match status" value="1"/>
</dbReference>
<accession>A0AAE0FTX7</accession>
<evidence type="ECO:0000313" key="3">
    <source>
        <dbReference type="EMBL" id="KAK3266017.1"/>
    </source>
</evidence>
<dbReference type="GO" id="GO:0005884">
    <property type="term" value="C:actin filament"/>
    <property type="evidence" value="ECO:0007669"/>
    <property type="project" value="TreeGrafter"/>
</dbReference>
<dbReference type="GO" id="GO:0051764">
    <property type="term" value="P:actin crosslink formation"/>
    <property type="evidence" value="ECO:0007669"/>
    <property type="project" value="TreeGrafter"/>
</dbReference>
<protein>
    <recommendedName>
        <fullName evidence="2">Calponin-homology (CH) domain-containing protein</fullName>
    </recommendedName>
</protein>
<dbReference type="EMBL" id="LGRX02013492">
    <property type="protein sequence ID" value="KAK3266017.1"/>
    <property type="molecule type" value="Genomic_DNA"/>
</dbReference>
<dbReference type="PANTHER" id="PTHR46756">
    <property type="entry name" value="TRANSGELIN"/>
    <property type="match status" value="1"/>
</dbReference>
<feature type="region of interest" description="Disordered" evidence="1">
    <location>
        <begin position="150"/>
        <end position="190"/>
    </location>
</feature>
<dbReference type="Proteomes" id="UP001190700">
    <property type="component" value="Unassembled WGS sequence"/>
</dbReference>
<organism evidence="3 4">
    <name type="scientific">Cymbomonas tetramitiformis</name>
    <dbReference type="NCBI Taxonomy" id="36881"/>
    <lineage>
        <taxon>Eukaryota</taxon>
        <taxon>Viridiplantae</taxon>
        <taxon>Chlorophyta</taxon>
        <taxon>Pyramimonadophyceae</taxon>
        <taxon>Pyramimonadales</taxon>
        <taxon>Pyramimonadaceae</taxon>
        <taxon>Cymbomonas</taxon>
    </lineage>
</organism>
<feature type="domain" description="Calponin-homology (CH)" evidence="2">
    <location>
        <begin position="1"/>
        <end position="103"/>
    </location>
</feature>
<comment type="caution">
    <text evidence="3">The sequence shown here is derived from an EMBL/GenBank/DDBJ whole genome shotgun (WGS) entry which is preliminary data.</text>
</comment>
<dbReference type="InterPro" id="IPR036872">
    <property type="entry name" value="CH_dom_sf"/>
</dbReference>
<keyword evidence="4" id="KW-1185">Reference proteome</keyword>
<dbReference type="Gene3D" id="1.10.418.10">
    <property type="entry name" value="Calponin-like domain"/>
    <property type="match status" value="1"/>
</dbReference>
<gene>
    <name evidence="3" type="ORF">CYMTET_25336</name>
</gene>
<sequence>MLRLVLGNPVLQDGVLLCHVANAICPASLQIKITTDMKKADSNDYFNNKLKAKYRENIGNFLQACGEVLQMPTQDLFHPEDLADGRGTKQVLNCLSSLGRHCYYSRSMGYAGPYLEKPHALSRDEAGMLHAVKSGDGLWGKAAGDHFSGGINVSRQSRSPSVAGSDARPRNGSEYTRVSRGASLLNQTRS</sequence>
<dbReference type="InterPro" id="IPR001715">
    <property type="entry name" value="CH_dom"/>
</dbReference>
<dbReference type="PROSITE" id="PS50021">
    <property type="entry name" value="CH"/>
    <property type="match status" value="1"/>
</dbReference>